<name>A0A177AWU2_9BILA</name>
<dbReference type="EMBL" id="LWCA01000927">
    <property type="protein sequence ID" value="OAF66456.1"/>
    <property type="molecule type" value="Genomic_DNA"/>
</dbReference>
<sequence>MPENVSLMMYKYHICIIPFFHESGVELDQCFITVGYATPVGSEQIFDGAGNFHELFKHKQKYFPFCIPN</sequence>
<comment type="caution">
    <text evidence="1">The sequence shown here is derived from an EMBL/GenBank/DDBJ whole genome shotgun (WGS) entry which is preliminary data.</text>
</comment>
<gene>
    <name evidence="1" type="ORF">A3Q56_05727</name>
</gene>
<protein>
    <submittedName>
        <fullName evidence="1">Uncharacterized protein</fullName>
    </submittedName>
</protein>
<proteinExistence type="predicted"/>
<evidence type="ECO:0000313" key="2">
    <source>
        <dbReference type="Proteomes" id="UP000078046"/>
    </source>
</evidence>
<dbReference type="Proteomes" id="UP000078046">
    <property type="component" value="Unassembled WGS sequence"/>
</dbReference>
<organism evidence="1 2">
    <name type="scientific">Intoshia linei</name>
    <dbReference type="NCBI Taxonomy" id="1819745"/>
    <lineage>
        <taxon>Eukaryota</taxon>
        <taxon>Metazoa</taxon>
        <taxon>Spiralia</taxon>
        <taxon>Lophotrochozoa</taxon>
        <taxon>Mesozoa</taxon>
        <taxon>Orthonectida</taxon>
        <taxon>Rhopaluridae</taxon>
        <taxon>Intoshia</taxon>
    </lineage>
</organism>
<evidence type="ECO:0000313" key="1">
    <source>
        <dbReference type="EMBL" id="OAF66456.1"/>
    </source>
</evidence>
<dbReference type="AlphaFoldDB" id="A0A177AWU2"/>
<keyword evidence="2" id="KW-1185">Reference proteome</keyword>
<reference evidence="1 2" key="1">
    <citation type="submission" date="2016-04" db="EMBL/GenBank/DDBJ databases">
        <title>The genome of Intoshia linei affirms orthonectids as highly simplified spiralians.</title>
        <authorList>
            <person name="Mikhailov K.V."/>
            <person name="Slusarev G.S."/>
            <person name="Nikitin M.A."/>
            <person name="Logacheva M.D."/>
            <person name="Penin A."/>
            <person name="Aleoshin V."/>
            <person name="Panchin Y.V."/>
        </authorList>
    </citation>
    <scope>NUCLEOTIDE SEQUENCE [LARGE SCALE GENOMIC DNA]</scope>
    <source>
        <strain evidence="1">Intl2013</strain>
        <tissue evidence="1">Whole animal</tissue>
    </source>
</reference>
<accession>A0A177AWU2</accession>